<evidence type="ECO:0000256" key="4">
    <source>
        <dbReference type="ARBA" id="ARBA00023136"/>
    </source>
</evidence>
<gene>
    <name evidence="10" type="ORF">DNJ96_13570</name>
</gene>
<feature type="transmembrane region" description="Helical" evidence="8">
    <location>
        <begin position="84"/>
        <end position="104"/>
    </location>
</feature>
<dbReference type="GO" id="GO:0006935">
    <property type="term" value="P:chemotaxis"/>
    <property type="evidence" value="ECO:0007669"/>
    <property type="project" value="InterPro"/>
</dbReference>
<dbReference type="Pfam" id="PF13682">
    <property type="entry name" value="CZB"/>
    <property type="match status" value="1"/>
</dbReference>
<keyword evidence="11" id="KW-1185">Reference proteome</keyword>
<comment type="subcellular location">
    <subcellularLocation>
        <location evidence="1">Membrane</location>
    </subcellularLocation>
</comment>
<reference evidence="10 11" key="1">
    <citation type="submission" date="2018-06" db="EMBL/GenBank/DDBJ databases">
        <title>Three novel Pseudomonas species isolated from symptomatic oak.</title>
        <authorList>
            <person name="Bueno-Gonzalez V."/>
            <person name="Brady C."/>
        </authorList>
    </citation>
    <scope>NUCLEOTIDE SEQUENCE [LARGE SCALE GENOMIC DNA]</scope>
    <source>
        <strain evidence="10 11">P17C</strain>
    </source>
</reference>
<keyword evidence="5 7" id="KW-0807">Transducer</keyword>
<dbReference type="GO" id="GO:0016020">
    <property type="term" value="C:membrane"/>
    <property type="evidence" value="ECO:0007669"/>
    <property type="project" value="UniProtKB-SubCell"/>
</dbReference>
<evidence type="ECO:0000256" key="8">
    <source>
        <dbReference type="SAM" id="Phobius"/>
    </source>
</evidence>
<accession>A0A4Q9R5J4</accession>
<evidence type="ECO:0000256" key="3">
    <source>
        <dbReference type="ARBA" id="ARBA00022989"/>
    </source>
</evidence>
<name>A0A4Q9R5J4_9GAMM</name>
<dbReference type="SMART" id="SM00283">
    <property type="entry name" value="MA"/>
    <property type="match status" value="1"/>
</dbReference>
<evidence type="ECO:0000256" key="1">
    <source>
        <dbReference type="ARBA" id="ARBA00004370"/>
    </source>
</evidence>
<dbReference type="PRINTS" id="PR00260">
    <property type="entry name" value="CHEMTRNSDUCR"/>
</dbReference>
<keyword evidence="2 8" id="KW-0812">Transmembrane</keyword>
<dbReference type="InterPro" id="IPR004090">
    <property type="entry name" value="Chemotax_Me-accpt_rcpt"/>
</dbReference>
<dbReference type="SUPFAM" id="SSF58104">
    <property type="entry name" value="Methyl-accepting chemotaxis protein (MCP) signaling domain"/>
    <property type="match status" value="1"/>
</dbReference>
<evidence type="ECO:0000256" key="2">
    <source>
        <dbReference type="ARBA" id="ARBA00022692"/>
    </source>
</evidence>
<evidence type="ECO:0000256" key="5">
    <source>
        <dbReference type="ARBA" id="ARBA00023224"/>
    </source>
</evidence>
<keyword evidence="3 8" id="KW-1133">Transmembrane helix</keyword>
<comment type="caution">
    <text evidence="10">The sequence shown here is derived from an EMBL/GenBank/DDBJ whole genome shotgun (WGS) entry which is preliminary data.</text>
</comment>
<feature type="domain" description="Methyl-accepting transducer" evidence="9">
    <location>
        <begin position="222"/>
        <end position="433"/>
    </location>
</feature>
<dbReference type="PANTHER" id="PTHR32089:SF112">
    <property type="entry name" value="LYSOZYME-LIKE PROTEIN-RELATED"/>
    <property type="match status" value="1"/>
</dbReference>
<dbReference type="Proteomes" id="UP000292639">
    <property type="component" value="Unassembled WGS sequence"/>
</dbReference>
<protein>
    <submittedName>
        <fullName evidence="10">Chemotaxis protein</fullName>
    </submittedName>
</protein>
<dbReference type="Gene3D" id="1.10.287.950">
    <property type="entry name" value="Methyl-accepting chemotaxis protein"/>
    <property type="match status" value="1"/>
</dbReference>
<sequence>MPARPGPSRLPAPILPSAWGSNPTNVSFLPCSWVEERIMRHTVESGQHHLSRHSLFLARRFAVACAVFWIAIAALAVIESLRSGFSYLHVVFPLATALFALFTLQQFRRPLETLRVMRQVLHEGRQGRLHQRVTRTAKLGEIGLVAWELNEMFDLVETYFKEVNTCFTRAAGGEYHRRALDGAMPGQFADSLQRINEALQAMEDNAHYIARNRLSSGMHGLNMSKLLGNLQGNQADLSSVSREMDEVTRIADDNLSAARESRQTTEAIGSALEGIGERMTQMRQAAEELGDASRHIDRTILIIAEISDQTNLLALNAAIEAARAGEHGRGFAVVADEVRKLAERTKSAATEVGTIIESLRGRVGGMIEQTGQASDVSVAAAGQVSEFRARFLRFAESTECTLGLLARAKDLADASLAKLDHVLYMQNAYTAIEGNGEDAVAAVARQDANSSELGRWYHEGTGRARFSGTEAFRSMDKPNQRVHERVHEVLALLEQDWERDPKVCERMMVAMREAELASAEVLGAIDAMVVERHGRT</sequence>
<dbReference type="PROSITE" id="PS50111">
    <property type="entry name" value="CHEMOTAXIS_TRANSDUC_2"/>
    <property type="match status" value="1"/>
</dbReference>
<evidence type="ECO:0000313" key="10">
    <source>
        <dbReference type="EMBL" id="TBU94063.1"/>
    </source>
</evidence>
<dbReference type="GO" id="GO:0007165">
    <property type="term" value="P:signal transduction"/>
    <property type="evidence" value="ECO:0007669"/>
    <property type="project" value="UniProtKB-KW"/>
</dbReference>
<evidence type="ECO:0000256" key="7">
    <source>
        <dbReference type="PROSITE-ProRule" id="PRU00284"/>
    </source>
</evidence>
<keyword evidence="4 8" id="KW-0472">Membrane</keyword>
<dbReference type="AlphaFoldDB" id="A0A4Q9R5J4"/>
<dbReference type="OrthoDB" id="9808588at2"/>
<feature type="transmembrane region" description="Helical" evidence="8">
    <location>
        <begin position="61"/>
        <end position="78"/>
    </location>
</feature>
<comment type="similarity">
    <text evidence="6">Belongs to the methyl-accepting chemotaxis (MCP) protein family.</text>
</comment>
<organism evidence="10 11">
    <name type="scientific">Stutzerimonas kirkiae</name>
    <dbReference type="NCBI Taxonomy" id="2211392"/>
    <lineage>
        <taxon>Bacteria</taxon>
        <taxon>Pseudomonadati</taxon>
        <taxon>Pseudomonadota</taxon>
        <taxon>Gammaproteobacteria</taxon>
        <taxon>Pseudomonadales</taxon>
        <taxon>Pseudomonadaceae</taxon>
        <taxon>Stutzerimonas</taxon>
    </lineage>
</organism>
<dbReference type="InterPro" id="IPR025991">
    <property type="entry name" value="Chemoreceptor_zinc-bind_dom"/>
</dbReference>
<dbReference type="PANTHER" id="PTHR32089">
    <property type="entry name" value="METHYL-ACCEPTING CHEMOTAXIS PROTEIN MCPB"/>
    <property type="match status" value="1"/>
</dbReference>
<dbReference type="EMBL" id="QJUP01000019">
    <property type="protein sequence ID" value="TBU94063.1"/>
    <property type="molecule type" value="Genomic_DNA"/>
</dbReference>
<evidence type="ECO:0000256" key="6">
    <source>
        <dbReference type="ARBA" id="ARBA00029447"/>
    </source>
</evidence>
<dbReference type="GO" id="GO:0004888">
    <property type="term" value="F:transmembrane signaling receptor activity"/>
    <property type="evidence" value="ECO:0007669"/>
    <property type="project" value="InterPro"/>
</dbReference>
<dbReference type="InterPro" id="IPR004089">
    <property type="entry name" value="MCPsignal_dom"/>
</dbReference>
<evidence type="ECO:0000259" key="9">
    <source>
        <dbReference type="PROSITE" id="PS50111"/>
    </source>
</evidence>
<proteinExistence type="inferred from homology"/>
<dbReference type="Pfam" id="PF00015">
    <property type="entry name" value="MCPsignal"/>
    <property type="match status" value="1"/>
</dbReference>
<evidence type="ECO:0000313" key="11">
    <source>
        <dbReference type="Proteomes" id="UP000292639"/>
    </source>
</evidence>